<dbReference type="InterPro" id="IPR001547">
    <property type="entry name" value="Glyco_hydro_5"/>
</dbReference>
<dbReference type="Gene3D" id="3.20.20.80">
    <property type="entry name" value="Glycosidases"/>
    <property type="match status" value="1"/>
</dbReference>
<keyword evidence="10" id="KW-1185">Reference proteome</keyword>
<dbReference type="GO" id="GO:0030245">
    <property type="term" value="P:cellulose catabolic process"/>
    <property type="evidence" value="ECO:0007669"/>
    <property type="project" value="UniProtKB-KW"/>
</dbReference>
<evidence type="ECO:0000313" key="10">
    <source>
        <dbReference type="Proteomes" id="UP000256970"/>
    </source>
</evidence>
<protein>
    <recommendedName>
        <fullName evidence="8">Glycoside hydrolase family 5 domain-containing protein</fullName>
    </recommendedName>
</protein>
<keyword evidence="3" id="KW-0136">Cellulose degradation</keyword>
<keyword evidence="2 7" id="KW-0378">Hydrolase</keyword>
<dbReference type="AlphaFoldDB" id="A0A383VN33"/>
<evidence type="ECO:0000256" key="3">
    <source>
        <dbReference type="ARBA" id="ARBA00023001"/>
    </source>
</evidence>
<dbReference type="PANTHER" id="PTHR35923:SF2">
    <property type="entry name" value="ENDOGLUCANASE"/>
    <property type="match status" value="1"/>
</dbReference>
<dbReference type="GO" id="GO:0004553">
    <property type="term" value="F:hydrolase activity, hydrolyzing O-glycosyl compounds"/>
    <property type="evidence" value="ECO:0007669"/>
    <property type="project" value="InterPro"/>
</dbReference>
<dbReference type="SUPFAM" id="SSF51445">
    <property type="entry name" value="(Trans)glycosidases"/>
    <property type="match status" value="1"/>
</dbReference>
<evidence type="ECO:0000313" key="9">
    <source>
        <dbReference type="EMBL" id="SZX66239.1"/>
    </source>
</evidence>
<dbReference type="STRING" id="3088.A0A383VN33"/>
<dbReference type="InterPro" id="IPR017853">
    <property type="entry name" value="GH"/>
</dbReference>
<proteinExistence type="inferred from homology"/>
<evidence type="ECO:0000256" key="6">
    <source>
        <dbReference type="ARBA" id="ARBA00023326"/>
    </source>
</evidence>
<keyword evidence="4" id="KW-0119">Carbohydrate metabolism</keyword>
<evidence type="ECO:0000256" key="4">
    <source>
        <dbReference type="ARBA" id="ARBA00023277"/>
    </source>
</evidence>
<evidence type="ECO:0000256" key="5">
    <source>
        <dbReference type="ARBA" id="ARBA00023295"/>
    </source>
</evidence>
<dbReference type="EMBL" id="FNXT01000690">
    <property type="protein sequence ID" value="SZX66239.1"/>
    <property type="molecule type" value="Genomic_DNA"/>
</dbReference>
<reference evidence="9 10" key="1">
    <citation type="submission" date="2016-10" db="EMBL/GenBank/DDBJ databases">
        <authorList>
            <person name="Cai Z."/>
        </authorList>
    </citation>
    <scope>NUCLEOTIDE SEQUENCE [LARGE SCALE GENOMIC DNA]</scope>
</reference>
<feature type="domain" description="Glycoside hydrolase family 5" evidence="8">
    <location>
        <begin position="89"/>
        <end position="352"/>
    </location>
</feature>
<name>A0A383VN33_TETOB</name>
<evidence type="ECO:0000259" key="8">
    <source>
        <dbReference type="Pfam" id="PF00150"/>
    </source>
</evidence>
<dbReference type="Pfam" id="PF00150">
    <property type="entry name" value="Cellulase"/>
    <property type="match status" value="1"/>
</dbReference>
<dbReference type="Proteomes" id="UP000256970">
    <property type="component" value="Unassembled WGS sequence"/>
</dbReference>
<sequence>MVDGLNYGGADAQTDFATIVYQLRMLGFNIIRLPFRYRDLDEQYPKDYTVKCWDMSTEDKRRRLMAPGMWTDKQLPQNNAAIQRNSGYCNNYLPSSSTYARLMYTIQTIVSQGMYVMLDYQPMGTEPQAYNVKEFVCKWRSLVSRVKSLNNWEEEIKGRVFIDVMNEPDSMGIKWEPSSGHPGARELYLETLDALHSMMPEGLLYILEGTGQNNFGLNWGNGFITDTNIIRKYGISDANYFFSQLVSKPYVNKVIMSPHVYPPSVTKASFLGDSLWQQSSIAFGYLQTQGYCNDGKCTVFPVVIGETGSFLSDWSDKQWMADFADFINARGGARSYNSQSMAGWLWWCYNENSHDTGGIVWDNWKQLDWNKLGFMINSLGLTPWYKDEFVAAS</sequence>
<accession>A0A383VN33</accession>
<evidence type="ECO:0000256" key="1">
    <source>
        <dbReference type="ARBA" id="ARBA00005641"/>
    </source>
</evidence>
<keyword evidence="6" id="KW-0624">Polysaccharide degradation</keyword>
<gene>
    <name evidence="9" type="ORF">BQ4739_LOCUS6675</name>
</gene>
<dbReference type="PANTHER" id="PTHR35923">
    <property type="entry name" value="MAJOR EXTRACELLULAR ENDOGLUCANASE"/>
    <property type="match status" value="1"/>
</dbReference>
<keyword evidence="5 7" id="KW-0326">Glycosidase</keyword>
<organism evidence="9 10">
    <name type="scientific">Tetradesmus obliquus</name>
    <name type="common">Green alga</name>
    <name type="synonym">Acutodesmus obliquus</name>
    <dbReference type="NCBI Taxonomy" id="3088"/>
    <lineage>
        <taxon>Eukaryota</taxon>
        <taxon>Viridiplantae</taxon>
        <taxon>Chlorophyta</taxon>
        <taxon>core chlorophytes</taxon>
        <taxon>Chlorophyceae</taxon>
        <taxon>CS clade</taxon>
        <taxon>Sphaeropleales</taxon>
        <taxon>Scenedesmaceae</taxon>
        <taxon>Tetradesmus</taxon>
    </lineage>
</organism>
<evidence type="ECO:0000256" key="7">
    <source>
        <dbReference type="RuleBase" id="RU361153"/>
    </source>
</evidence>
<evidence type="ECO:0000256" key="2">
    <source>
        <dbReference type="ARBA" id="ARBA00022801"/>
    </source>
</evidence>
<comment type="similarity">
    <text evidence="1 7">Belongs to the glycosyl hydrolase 5 (cellulase A) family.</text>
</comment>